<dbReference type="GO" id="GO:0016567">
    <property type="term" value="P:protein ubiquitination"/>
    <property type="evidence" value="ECO:0007669"/>
    <property type="project" value="TreeGrafter"/>
</dbReference>
<organism evidence="5 6">
    <name type="scientific">Pterulicium gracile</name>
    <dbReference type="NCBI Taxonomy" id="1884261"/>
    <lineage>
        <taxon>Eukaryota</taxon>
        <taxon>Fungi</taxon>
        <taxon>Dikarya</taxon>
        <taxon>Basidiomycota</taxon>
        <taxon>Agaricomycotina</taxon>
        <taxon>Agaricomycetes</taxon>
        <taxon>Agaricomycetidae</taxon>
        <taxon>Agaricales</taxon>
        <taxon>Pleurotineae</taxon>
        <taxon>Pterulaceae</taxon>
        <taxon>Pterulicium</taxon>
    </lineage>
</organism>
<dbReference type="PROSITE" id="PS51015">
    <property type="entry name" value="YDG"/>
    <property type="match status" value="1"/>
</dbReference>
<proteinExistence type="predicted"/>
<feature type="compositionally biased region" description="Low complexity" evidence="3">
    <location>
        <begin position="260"/>
        <end position="269"/>
    </location>
</feature>
<keyword evidence="6" id="KW-1185">Reference proteome</keyword>
<dbReference type="GO" id="GO:0044027">
    <property type="term" value="P:negative regulation of gene expression via chromosomal CpG island methylation"/>
    <property type="evidence" value="ECO:0007669"/>
    <property type="project" value="TreeGrafter"/>
</dbReference>
<evidence type="ECO:0000313" key="5">
    <source>
        <dbReference type="EMBL" id="TFL03996.1"/>
    </source>
</evidence>
<protein>
    <submittedName>
        <fullName evidence="5">PUA-like domain-containing protein</fullName>
    </submittedName>
</protein>
<name>A0A5C3QPU4_9AGAR</name>
<evidence type="ECO:0000256" key="1">
    <source>
        <dbReference type="ARBA" id="ARBA00023242"/>
    </source>
</evidence>
<evidence type="ECO:0000256" key="3">
    <source>
        <dbReference type="SAM" id="MobiDB-lite"/>
    </source>
</evidence>
<evidence type="ECO:0000256" key="2">
    <source>
        <dbReference type="PROSITE-ProRule" id="PRU00358"/>
    </source>
</evidence>
<dbReference type="InterPro" id="IPR003105">
    <property type="entry name" value="SRA_YDG"/>
</dbReference>
<sequence length="365" mass="40491">MSTATQQSTETNKPWQIFGHIPGIAPGKTFADRLECAASNVHRPRRRGISGSQEDGAWSICISGGYKENRDQGNTIVYSGEGRGESSGKRNGGFPLDDKQHGNQEWIRGNQALRTSYRTGKPVRVVRGAPSKNYDGQKSIYTPISGCRYDGLYTVVDCRETTGEDGFMVCVFTLTRNPDQTALPTNDYWAKTSHLMKKKKQIMRRETEYPSTIKKRTAVQANAAFAERPDSAQRALKRQRKAKSSSSSSLPKSVEKRQHSQPSASSQRSPPVPSGSSIEPIDDEDDDEQRISPPARSASSGARPNPGSTGVEKRRNADSSFTRRNETCQQTCRPYIDTRRSLELLDGVMQSLSMRDMSMRGRKSS</sequence>
<dbReference type="STRING" id="1884261.A0A5C3QPU4"/>
<dbReference type="AlphaFoldDB" id="A0A5C3QPU4"/>
<accession>A0A5C3QPU4</accession>
<evidence type="ECO:0000259" key="4">
    <source>
        <dbReference type="PROSITE" id="PS51015"/>
    </source>
</evidence>
<feature type="domain" description="YDG" evidence="4">
    <location>
        <begin position="19"/>
        <end position="176"/>
    </location>
</feature>
<dbReference type="GO" id="GO:0005634">
    <property type="term" value="C:nucleus"/>
    <property type="evidence" value="ECO:0007669"/>
    <property type="project" value="UniProtKB-SubCell"/>
</dbReference>
<dbReference type="InterPro" id="IPR045134">
    <property type="entry name" value="UHRF1/2-like"/>
</dbReference>
<feature type="compositionally biased region" description="Low complexity" evidence="3">
    <location>
        <begin position="291"/>
        <end position="304"/>
    </location>
</feature>
<dbReference type="InterPro" id="IPR036987">
    <property type="entry name" value="SRA-YDG_sf"/>
</dbReference>
<dbReference type="PANTHER" id="PTHR14140:SF27">
    <property type="entry name" value="OS04G0289800 PROTEIN"/>
    <property type="match status" value="1"/>
</dbReference>
<dbReference type="SUPFAM" id="SSF88697">
    <property type="entry name" value="PUA domain-like"/>
    <property type="match status" value="1"/>
</dbReference>
<dbReference type="Gene3D" id="2.30.280.10">
    <property type="entry name" value="SRA-YDG"/>
    <property type="match status" value="1"/>
</dbReference>
<dbReference type="GO" id="GO:0061630">
    <property type="term" value="F:ubiquitin protein ligase activity"/>
    <property type="evidence" value="ECO:0007669"/>
    <property type="project" value="TreeGrafter"/>
</dbReference>
<dbReference type="Pfam" id="PF02182">
    <property type="entry name" value="SAD_SRA"/>
    <property type="match status" value="1"/>
</dbReference>
<dbReference type="EMBL" id="ML178819">
    <property type="protein sequence ID" value="TFL03996.1"/>
    <property type="molecule type" value="Genomic_DNA"/>
</dbReference>
<dbReference type="Proteomes" id="UP000305067">
    <property type="component" value="Unassembled WGS sequence"/>
</dbReference>
<feature type="region of interest" description="Disordered" evidence="3">
    <location>
        <begin position="223"/>
        <end position="327"/>
    </location>
</feature>
<dbReference type="InterPro" id="IPR015947">
    <property type="entry name" value="PUA-like_sf"/>
</dbReference>
<dbReference type="SMART" id="SM00466">
    <property type="entry name" value="SRA"/>
    <property type="match status" value="1"/>
</dbReference>
<reference evidence="5 6" key="1">
    <citation type="journal article" date="2019" name="Nat. Ecol. Evol.">
        <title>Megaphylogeny resolves global patterns of mushroom evolution.</title>
        <authorList>
            <person name="Varga T."/>
            <person name="Krizsan K."/>
            <person name="Foldi C."/>
            <person name="Dima B."/>
            <person name="Sanchez-Garcia M."/>
            <person name="Sanchez-Ramirez S."/>
            <person name="Szollosi G.J."/>
            <person name="Szarkandi J.G."/>
            <person name="Papp V."/>
            <person name="Albert L."/>
            <person name="Andreopoulos W."/>
            <person name="Angelini C."/>
            <person name="Antonin V."/>
            <person name="Barry K.W."/>
            <person name="Bougher N.L."/>
            <person name="Buchanan P."/>
            <person name="Buyck B."/>
            <person name="Bense V."/>
            <person name="Catcheside P."/>
            <person name="Chovatia M."/>
            <person name="Cooper J."/>
            <person name="Damon W."/>
            <person name="Desjardin D."/>
            <person name="Finy P."/>
            <person name="Geml J."/>
            <person name="Haridas S."/>
            <person name="Hughes K."/>
            <person name="Justo A."/>
            <person name="Karasinski D."/>
            <person name="Kautmanova I."/>
            <person name="Kiss B."/>
            <person name="Kocsube S."/>
            <person name="Kotiranta H."/>
            <person name="LaButti K.M."/>
            <person name="Lechner B.E."/>
            <person name="Liimatainen K."/>
            <person name="Lipzen A."/>
            <person name="Lukacs Z."/>
            <person name="Mihaltcheva S."/>
            <person name="Morgado L.N."/>
            <person name="Niskanen T."/>
            <person name="Noordeloos M.E."/>
            <person name="Ohm R.A."/>
            <person name="Ortiz-Santana B."/>
            <person name="Ovrebo C."/>
            <person name="Racz N."/>
            <person name="Riley R."/>
            <person name="Savchenko A."/>
            <person name="Shiryaev A."/>
            <person name="Soop K."/>
            <person name="Spirin V."/>
            <person name="Szebenyi C."/>
            <person name="Tomsovsky M."/>
            <person name="Tulloss R.E."/>
            <person name="Uehling J."/>
            <person name="Grigoriev I.V."/>
            <person name="Vagvolgyi C."/>
            <person name="Papp T."/>
            <person name="Martin F.M."/>
            <person name="Miettinen O."/>
            <person name="Hibbett D.S."/>
            <person name="Nagy L.G."/>
        </authorList>
    </citation>
    <scope>NUCLEOTIDE SEQUENCE [LARGE SCALE GENOMIC DNA]</scope>
    <source>
        <strain evidence="5 6">CBS 309.79</strain>
    </source>
</reference>
<dbReference type="OrthoDB" id="2270193at2759"/>
<dbReference type="PANTHER" id="PTHR14140">
    <property type="entry name" value="E3 UBIQUITIN-PROTEIN LIGASE UHRF-RELATED"/>
    <property type="match status" value="1"/>
</dbReference>
<evidence type="ECO:0000313" key="6">
    <source>
        <dbReference type="Proteomes" id="UP000305067"/>
    </source>
</evidence>
<feature type="region of interest" description="Disordered" evidence="3">
    <location>
        <begin position="80"/>
        <end position="102"/>
    </location>
</feature>
<keyword evidence="1 2" id="KW-0539">Nucleus</keyword>
<feature type="compositionally biased region" description="Basic and acidic residues" evidence="3">
    <location>
        <begin position="311"/>
        <end position="326"/>
    </location>
</feature>
<gene>
    <name evidence="5" type="ORF">BDV98DRAFT_563381</name>
</gene>
<comment type="subcellular location">
    <subcellularLocation>
        <location evidence="2">Nucleus</location>
    </subcellularLocation>
</comment>